<reference evidence="1 2" key="1">
    <citation type="submission" date="2022-03" db="EMBL/GenBank/DDBJ databases">
        <title>Complete genome of Streptomyces rimosus ssp. rimosus R7 (=ATCC 10970).</title>
        <authorList>
            <person name="Beganovic S."/>
            <person name="Ruckert C."/>
            <person name="Busche T."/>
            <person name="Kalinowski J."/>
            <person name="Wittmann C."/>
        </authorList>
    </citation>
    <scope>NUCLEOTIDE SEQUENCE [LARGE SCALE GENOMIC DNA]</scope>
    <source>
        <strain evidence="1 2">R7</strain>
    </source>
</reference>
<gene>
    <name evidence="1" type="ORF">SRIMR7_00560</name>
</gene>
<keyword evidence="2" id="KW-1185">Reference proteome</keyword>
<dbReference type="EMBL" id="CP094298">
    <property type="protein sequence ID" value="UNZ00624.1"/>
    <property type="molecule type" value="Genomic_DNA"/>
</dbReference>
<accession>A0ABY3YWK0</accession>
<proteinExistence type="predicted"/>
<name>A0ABY3YWK0_STRRM</name>
<dbReference type="Proteomes" id="UP000829494">
    <property type="component" value="Chromosome"/>
</dbReference>
<organism evidence="1 2">
    <name type="scientific">Streptomyces rimosus subsp. rimosus</name>
    <dbReference type="NCBI Taxonomy" id="132474"/>
    <lineage>
        <taxon>Bacteria</taxon>
        <taxon>Bacillati</taxon>
        <taxon>Actinomycetota</taxon>
        <taxon>Actinomycetes</taxon>
        <taxon>Kitasatosporales</taxon>
        <taxon>Streptomycetaceae</taxon>
        <taxon>Streptomyces</taxon>
    </lineage>
</organism>
<protein>
    <submittedName>
        <fullName evidence="1">Uncharacterized protein</fullName>
    </submittedName>
</protein>
<evidence type="ECO:0000313" key="1">
    <source>
        <dbReference type="EMBL" id="UNZ00624.1"/>
    </source>
</evidence>
<evidence type="ECO:0000313" key="2">
    <source>
        <dbReference type="Proteomes" id="UP000829494"/>
    </source>
</evidence>
<sequence>MDWSDHLTPYSLAFYMDVVISGTVLGARPTDSPDRVTEILGSDFAENSFDDHSMSRDYGMVEFFWLRDSPDRPWEGHHFTLGVHQLARHGGSVVNEAIRERYGRFDRHLRFDKLERLLGKRGVPLEYVPDANAPAFTQHWQPASQVSVLVFRAREEWQKYPRSADCVGDVRAIYSSVSAESVAGNRKRYGARRRTALTG</sequence>